<feature type="domain" description="UvrD-like helicase ATP-binding" evidence="6">
    <location>
        <begin position="204"/>
        <end position="631"/>
    </location>
</feature>
<dbReference type="OrthoDB" id="5298826at2"/>
<keyword evidence="8" id="KW-1185">Reference proteome</keyword>
<evidence type="ECO:0000256" key="1">
    <source>
        <dbReference type="ARBA" id="ARBA00022741"/>
    </source>
</evidence>
<evidence type="ECO:0000259" key="6">
    <source>
        <dbReference type="PROSITE" id="PS51198"/>
    </source>
</evidence>
<reference evidence="7 8" key="1">
    <citation type="submission" date="2018-09" db="EMBL/GenBank/DDBJ databases">
        <authorList>
            <person name="Wang F."/>
        </authorList>
    </citation>
    <scope>NUCLEOTIDE SEQUENCE [LARGE SCALE GENOMIC DNA]</scope>
    <source>
        <strain evidence="7 8">PLHSC7-2</strain>
    </source>
</reference>
<dbReference type="Gene3D" id="3.40.50.300">
    <property type="entry name" value="P-loop containing nucleotide triphosphate hydrolases"/>
    <property type="match status" value="3"/>
</dbReference>
<keyword evidence="3 5" id="KW-0347">Helicase</keyword>
<evidence type="ECO:0000256" key="4">
    <source>
        <dbReference type="ARBA" id="ARBA00022840"/>
    </source>
</evidence>
<dbReference type="GO" id="GO:0043138">
    <property type="term" value="F:3'-5' DNA helicase activity"/>
    <property type="evidence" value="ECO:0007669"/>
    <property type="project" value="TreeGrafter"/>
</dbReference>
<dbReference type="InterPro" id="IPR027417">
    <property type="entry name" value="P-loop_NTPase"/>
</dbReference>
<reference evidence="7 8" key="2">
    <citation type="submission" date="2019-01" db="EMBL/GenBank/DDBJ databases">
        <title>Motilimonas pumilus sp. nov., isolated from the gut of sea cucumber (Apostichopus japonicus).</title>
        <authorList>
            <person name="Wang F.-Q."/>
            <person name="Ren L.-H."/>
            <person name="Lin Y.-W."/>
            <person name="Sun G.-H."/>
            <person name="Du Z.-J."/>
            <person name="Zhao J.-X."/>
            <person name="Liu X.-J."/>
            <person name="Liu L.-J."/>
        </authorList>
    </citation>
    <scope>NUCLEOTIDE SEQUENCE [LARGE SCALE GENOMIC DNA]</scope>
    <source>
        <strain evidence="7 8">PLHSC7-2</strain>
    </source>
</reference>
<dbReference type="SUPFAM" id="SSF52540">
    <property type="entry name" value="P-loop containing nucleoside triphosphate hydrolases"/>
    <property type="match status" value="1"/>
</dbReference>
<keyword evidence="1 5" id="KW-0547">Nucleotide-binding</keyword>
<evidence type="ECO:0000313" key="8">
    <source>
        <dbReference type="Proteomes" id="UP000283255"/>
    </source>
</evidence>
<keyword evidence="4 5" id="KW-0067">ATP-binding</keyword>
<dbReference type="InterPro" id="IPR014016">
    <property type="entry name" value="UvrD-like_ATP-bd"/>
</dbReference>
<dbReference type="PANTHER" id="PTHR11070">
    <property type="entry name" value="UVRD / RECB / PCRA DNA HELICASE FAMILY MEMBER"/>
    <property type="match status" value="1"/>
</dbReference>
<dbReference type="GO" id="GO:0005829">
    <property type="term" value="C:cytosol"/>
    <property type="evidence" value="ECO:0007669"/>
    <property type="project" value="TreeGrafter"/>
</dbReference>
<dbReference type="GO" id="GO:0000725">
    <property type="term" value="P:recombinational repair"/>
    <property type="evidence" value="ECO:0007669"/>
    <property type="project" value="TreeGrafter"/>
</dbReference>
<keyword evidence="2 5" id="KW-0378">Hydrolase</keyword>
<dbReference type="PANTHER" id="PTHR11070:SF63">
    <property type="entry name" value="DNA HELICASE IV"/>
    <property type="match status" value="1"/>
</dbReference>
<evidence type="ECO:0000256" key="3">
    <source>
        <dbReference type="ARBA" id="ARBA00022806"/>
    </source>
</evidence>
<gene>
    <name evidence="7" type="ORF">D1Z90_08915</name>
</gene>
<dbReference type="Proteomes" id="UP000283255">
    <property type="component" value="Unassembled WGS sequence"/>
</dbReference>
<dbReference type="PROSITE" id="PS51198">
    <property type="entry name" value="UVRD_HELICASE_ATP_BIND"/>
    <property type="match status" value="1"/>
</dbReference>
<comment type="caution">
    <text evidence="7">The sequence shown here is derived from an EMBL/GenBank/DDBJ whole genome shotgun (WGS) entry which is preliminary data.</text>
</comment>
<sequence>MLQPELSKPLTEFSLAPSWFGKIAARVKPQQCLSFNAKGVVVFSDDTYSTPIYVINWQDLLAPVYFQQAWLGCRCYLMTNEGEVTVKWQGYKSPQRFEATMLKFWIASHQAGLAQLVAKVTPYYQRRYVRNSHFSKLSYAVNAAHQRWLPVYKQPNLPQDLTTLLSQLSAMVEWQAQGVDALQQRFSEHQLAVHQSLFDSVEKQALTLAQRQACVMDDDNNLLLAGAGSGKTSVMIARMVYLIRGQQASANQILCLAYGKQAATEMQERLALHADCKAVTCRTFHSLALHIIHTATGRSPEVSELALSHDAKIGWLSNNLQQILTAQSGQKALLPYFCFWLDTQSALTLNGLEASCPIQRKVANYLFSQSIRFELNASGPFNDGQLVDIFLPTHNAYIDCCHADSARLAVLKARQSQAKEKDINYLVLILAAGDEMKKLTSLISKLKKQLAQWQALLHEPICEDFLRWLFQSDAFHTLTKQLADELSAYDQALQAERLDDIKQNVHTDPVATTRLKWLKQLQVRYQKTLKQQGQVDFDSMINQATQLVTKGKFSSLWSHLLVDEFQDIAPSRAKLLQALQQNHGDASLFAVGDDWQAIYGFNGADVRLTTEFERYFGKTRQHCLDQTFRLNNQVANVATRFVMANPQQINKQITAKQQIEGPQVFVHQFSLPKAQSLSDEVDNKQHGQLKAIKRCLNLVKKQHGKAALTIYLLARFKHQLPNTVNIETLKQAYPQWQFCCDTVHGAKGKEADVSIVLAMNQGKFGFPAAQQGEPLMAQLLPLPSGAQSEEERRLFYVALTRAKLQAYLLADKLSPSEYVQELLSGDYPEVATC</sequence>
<dbReference type="GO" id="GO:0003677">
    <property type="term" value="F:DNA binding"/>
    <property type="evidence" value="ECO:0007669"/>
    <property type="project" value="InterPro"/>
</dbReference>
<dbReference type="EMBL" id="QZCH01000009">
    <property type="protein sequence ID" value="RJG48177.1"/>
    <property type="molecule type" value="Genomic_DNA"/>
</dbReference>
<protein>
    <recommendedName>
        <fullName evidence="6">UvrD-like helicase ATP-binding domain-containing protein</fullName>
    </recommendedName>
</protein>
<name>A0A418YFL1_9GAMM</name>
<proteinExistence type="predicted"/>
<dbReference type="InterPro" id="IPR000212">
    <property type="entry name" value="DNA_helicase_UvrD/REP"/>
</dbReference>
<dbReference type="GO" id="GO:0016787">
    <property type="term" value="F:hydrolase activity"/>
    <property type="evidence" value="ECO:0007669"/>
    <property type="project" value="UniProtKB-UniRule"/>
</dbReference>
<dbReference type="GO" id="GO:0005524">
    <property type="term" value="F:ATP binding"/>
    <property type="evidence" value="ECO:0007669"/>
    <property type="project" value="UniProtKB-UniRule"/>
</dbReference>
<evidence type="ECO:0000313" key="7">
    <source>
        <dbReference type="EMBL" id="RJG48177.1"/>
    </source>
</evidence>
<accession>A0A418YFL1</accession>
<dbReference type="Pfam" id="PF00580">
    <property type="entry name" value="UvrD-helicase"/>
    <property type="match status" value="1"/>
</dbReference>
<evidence type="ECO:0000256" key="5">
    <source>
        <dbReference type="PROSITE-ProRule" id="PRU00560"/>
    </source>
</evidence>
<organism evidence="7 8">
    <name type="scientific">Motilimonas pumila</name>
    <dbReference type="NCBI Taxonomy" id="2303987"/>
    <lineage>
        <taxon>Bacteria</taxon>
        <taxon>Pseudomonadati</taxon>
        <taxon>Pseudomonadota</taxon>
        <taxon>Gammaproteobacteria</taxon>
        <taxon>Alteromonadales</taxon>
        <taxon>Alteromonadales genera incertae sedis</taxon>
        <taxon>Motilimonas</taxon>
    </lineage>
</organism>
<evidence type="ECO:0000256" key="2">
    <source>
        <dbReference type="ARBA" id="ARBA00022801"/>
    </source>
</evidence>
<dbReference type="AlphaFoldDB" id="A0A418YFL1"/>
<feature type="binding site" evidence="5">
    <location>
        <begin position="225"/>
        <end position="232"/>
    </location>
    <ligand>
        <name>ATP</name>
        <dbReference type="ChEBI" id="CHEBI:30616"/>
    </ligand>
</feature>
<dbReference type="RefSeq" id="WP_119910403.1">
    <property type="nucleotide sequence ID" value="NZ_QZCH01000009.1"/>
</dbReference>